<evidence type="ECO:0000259" key="1">
    <source>
        <dbReference type="Pfam" id="PF13966"/>
    </source>
</evidence>
<dbReference type="Gramene" id="AET2Gv20690200.2">
    <property type="protein sequence ID" value="AET2Gv20690200.2"/>
    <property type="gene ID" value="AET2Gv20690200"/>
</dbReference>
<dbReference type="EnsemblPlants" id="AET2Gv20690200.2">
    <property type="protein sequence ID" value="AET2Gv20690200.2"/>
    <property type="gene ID" value="AET2Gv20690200"/>
</dbReference>
<accession>A0A453C0C6</accession>
<reference evidence="3" key="2">
    <citation type="journal article" date="2017" name="Nat. Plants">
        <title>The Aegilops tauschii genome reveals multiple impacts of transposons.</title>
        <authorList>
            <person name="Zhao G."/>
            <person name="Zou C."/>
            <person name="Li K."/>
            <person name="Wang K."/>
            <person name="Li T."/>
            <person name="Gao L."/>
            <person name="Zhang X."/>
            <person name="Wang H."/>
            <person name="Yang Z."/>
            <person name="Liu X."/>
            <person name="Jiang W."/>
            <person name="Mao L."/>
            <person name="Kong X."/>
            <person name="Jiao Y."/>
            <person name="Jia J."/>
        </authorList>
    </citation>
    <scope>NUCLEOTIDE SEQUENCE [LARGE SCALE GENOMIC DNA]</scope>
    <source>
        <strain evidence="3">cv. AL8/78</strain>
    </source>
</reference>
<evidence type="ECO:0000313" key="3">
    <source>
        <dbReference type="Proteomes" id="UP000015105"/>
    </source>
</evidence>
<dbReference type="Pfam" id="PF13966">
    <property type="entry name" value="zf-RVT"/>
    <property type="match status" value="1"/>
</dbReference>
<proteinExistence type="predicted"/>
<dbReference type="InterPro" id="IPR026960">
    <property type="entry name" value="RVT-Znf"/>
</dbReference>
<dbReference type="Proteomes" id="UP000015105">
    <property type="component" value="Chromosome 2D"/>
</dbReference>
<name>A0A453C0C6_AEGTS</name>
<dbReference type="AlphaFoldDB" id="A0A453C0C6"/>
<keyword evidence="3" id="KW-1185">Reference proteome</keyword>
<evidence type="ECO:0000313" key="2">
    <source>
        <dbReference type="EnsemblPlants" id="AET2Gv20690200.2"/>
    </source>
</evidence>
<reference evidence="2" key="5">
    <citation type="journal article" date="2021" name="G3 (Bethesda)">
        <title>Aegilops tauschii genome assembly Aet v5.0 features greater sequence contiguity and improved annotation.</title>
        <authorList>
            <person name="Wang L."/>
            <person name="Zhu T."/>
            <person name="Rodriguez J.C."/>
            <person name="Deal K.R."/>
            <person name="Dubcovsky J."/>
            <person name="McGuire P.E."/>
            <person name="Lux T."/>
            <person name="Spannagl M."/>
            <person name="Mayer K.F.X."/>
            <person name="Baldrich P."/>
            <person name="Meyers B.C."/>
            <person name="Huo N."/>
            <person name="Gu Y.Q."/>
            <person name="Zhou H."/>
            <person name="Devos K.M."/>
            <person name="Bennetzen J.L."/>
            <person name="Unver T."/>
            <person name="Budak H."/>
            <person name="Gulick P.J."/>
            <person name="Galiba G."/>
            <person name="Kalapos B."/>
            <person name="Nelson D.R."/>
            <person name="Li P."/>
            <person name="You F.M."/>
            <person name="Luo M.C."/>
            <person name="Dvorak J."/>
        </authorList>
    </citation>
    <scope>NUCLEOTIDE SEQUENCE [LARGE SCALE GENOMIC DNA]</scope>
    <source>
        <strain evidence="2">cv. AL8/78</strain>
    </source>
</reference>
<reference evidence="3" key="1">
    <citation type="journal article" date="2014" name="Science">
        <title>Ancient hybridizations among the ancestral genomes of bread wheat.</title>
        <authorList>
            <consortium name="International Wheat Genome Sequencing Consortium,"/>
            <person name="Marcussen T."/>
            <person name="Sandve S.R."/>
            <person name="Heier L."/>
            <person name="Spannagl M."/>
            <person name="Pfeifer M."/>
            <person name="Jakobsen K.S."/>
            <person name="Wulff B.B."/>
            <person name="Steuernagel B."/>
            <person name="Mayer K.F."/>
            <person name="Olsen O.A."/>
        </authorList>
    </citation>
    <scope>NUCLEOTIDE SEQUENCE [LARGE SCALE GENOMIC DNA]</scope>
    <source>
        <strain evidence="3">cv. AL8/78</strain>
    </source>
</reference>
<protein>
    <recommendedName>
        <fullName evidence="1">Reverse transcriptase zinc-binding domain-containing protein</fullName>
    </recommendedName>
</protein>
<organism evidence="2 3">
    <name type="scientific">Aegilops tauschii subsp. strangulata</name>
    <name type="common">Goatgrass</name>
    <dbReference type="NCBI Taxonomy" id="200361"/>
    <lineage>
        <taxon>Eukaryota</taxon>
        <taxon>Viridiplantae</taxon>
        <taxon>Streptophyta</taxon>
        <taxon>Embryophyta</taxon>
        <taxon>Tracheophyta</taxon>
        <taxon>Spermatophyta</taxon>
        <taxon>Magnoliopsida</taxon>
        <taxon>Liliopsida</taxon>
        <taxon>Poales</taxon>
        <taxon>Poaceae</taxon>
        <taxon>BOP clade</taxon>
        <taxon>Pooideae</taxon>
        <taxon>Triticodae</taxon>
        <taxon>Triticeae</taxon>
        <taxon>Triticinae</taxon>
        <taxon>Aegilops</taxon>
    </lineage>
</organism>
<reference evidence="2" key="4">
    <citation type="submission" date="2019-03" db="UniProtKB">
        <authorList>
            <consortium name="EnsemblPlants"/>
        </authorList>
    </citation>
    <scope>IDENTIFICATION</scope>
</reference>
<sequence>DRCWTADRLARRGLQHQPRCPLCDQAPETMRHLLLECPFARQTWHEILSWLWMTTAGPSHEDSLMDWWLQARQNTPTLMRKGLASIALLTPWMI</sequence>
<feature type="domain" description="Reverse transcriptase zinc-binding" evidence="1">
    <location>
        <begin position="1"/>
        <end position="44"/>
    </location>
</feature>
<reference evidence="2" key="3">
    <citation type="journal article" date="2017" name="Nature">
        <title>Genome sequence of the progenitor of the wheat D genome Aegilops tauschii.</title>
        <authorList>
            <person name="Luo M.C."/>
            <person name="Gu Y.Q."/>
            <person name="Puiu D."/>
            <person name="Wang H."/>
            <person name="Twardziok S.O."/>
            <person name="Deal K.R."/>
            <person name="Huo N."/>
            <person name="Zhu T."/>
            <person name="Wang L."/>
            <person name="Wang Y."/>
            <person name="McGuire P.E."/>
            <person name="Liu S."/>
            <person name="Long H."/>
            <person name="Ramasamy R.K."/>
            <person name="Rodriguez J.C."/>
            <person name="Van S.L."/>
            <person name="Yuan L."/>
            <person name="Wang Z."/>
            <person name="Xia Z."/>
            <person name="Xiao L."/>
            <person name="Anderson O.D."/>
            <person name="Ouyang S."/>
            <person name="Liang Y."/>
            <person name="Zimin A.V."/>
            <person name="Pertea G."/>
            <person name="Qi P."/>
            <person name="Bennetzen J.L."/>
            <person name="Dai X."/>
            <person name="Dawson M.W."/>
            <person name="Muller H.G."/>
            <person name="Kugler K."/>
            <person name="Rivarola-Duarte L."/>
            <person name="Spannagl M."/>
            <person name="Mayer K.F.X."/>
            <person name="Lu F.H."/>
            <person name="Bevan M.W."/>
            <person name="Leroy P."/>
            <person name="Li P."/>
            <person name="You F.M."/>
            <person name="Sun Q."/>
            <person name="Liu Z."/>
            <person name="Lyons E."/>
            <person name="Wicker T."/>
            <person name="Salzberg S.L."/>
            <person name="Devos K.M."/>
            <person name="Dvorak J."/>
        </authorList>
    </citation>
    <scope>NUCLEOTIDE SEQUENCE [LARGE SCALE GENOMIC DNA]</scope>
    <source>
        <strain evidence="2">cv. AL8/78</strain>
    </source>
</reference>